<comment type="caution">
    <text evidence="3">The sequence shown here is derived from an EMBL/GenBank/DDBJ whole genome shotgun (WGS) entry which is preliminary data.</text>
</comment>
<dbReference type="Pfam" id="PF00534">
    <property type="entry name" value="Glycos_transf_1"/>
    <property type="match status" value="1"/>
</dbReference>
<organism evidence="3 4">
    <name type="scientific">Candidatus Methylobacter oryzae</name>
    <dbReference type="NCBI Taxonomy" id="2497749"/>
    <lineage>
        <taxon>Bacteria</taxon>
        <taxon>Pseudomonadati</taxon>
        <taxon>Pseudomonadota</taxon>
        <taxon>Gammaproteobacteria</taxon>
        <taxon>Methylococcales</taxon>
        <taxon>Methylococcaceae</taxon>
        <taxon>Methylobacter</taxon>
    </lineage>
</organism>
<evidence type="ECO:0000313" key="3">
    <source>
        <dbReference type="EMBL" id="TRW92208.1"/>
    </source>
</evidence>
<evidence type="ECO:0000259" key="2">
    <source>
        <dbReference type="Pfam" id="PF13439"/>
    </source>
</evidence>
<sequence length="392" mass="43860">MRILMVTRETQADKRYGLGRSLAPLIAEFKHRGIAADYICQADLGARALSSQHKLQRLAYRLFGKLNCQTDFATLLWVLIERFNMGRLAAKVCSVNRYSHIHCHDPIIAAGYRFFSLFSPSSKARWGLTEHGFGSYTHAIYADGVRLGSYVLSLLCRWEARTLAKADWVTVPSHSAAAQLIKDLGYPLVPNSWHVIYHACPEVNIYHKQEARRQLNWKDQVFYVLSVGRIAPVKQFPLLIEALAKVTHAMPIQLVILGEGDYEPLQKLGEQFQLKRSIEFSRTDDIGLYLSAADLYVSTSASESFGLANLEAITAGIPVLCTAVGAVPEIVATGGVLVESDLNAVTTELQRLITDKDARRAIAKLGQQRAQSWPNIETIADQYEKLYQQFHP</sequence>
<evidence type="ECO:0000259" key="1">
    <source>
        <dbReference type="Pfam" id="PF00534"/>
    </source>
</evidence>
<keyword evidence="4" id="KW-1185">Reference proteome</keyword>
<dbReference type="InterPro" id="IPR028098">
    <property type="entry name" value="Glyco_trans_4-like_N"/>
</dbReference>
<name>A0ABY3C8Q9_9GAMM</name>
<dbReference type="Pfam" id="PF13439">
    <property type="entry name" value="Glyco_transf_4"/>
    <property type="match status" value="1"/>
</dbReference>
<proteinExistence type="predicted"/>
<dbReference type="InterPro" id="IPR001296">
    <property type="entry name" value="Glyco_trans_1"/>
</dbReference>
<feature type="domain" description="Glycosyltransferase subfamily 4-like N-terminal" evidence="2">
    <location>
        <begin position="17"/>
        <end position="198"/>
    </location>
</feature>
<gene>
    <name evidence="3" type="ORF">EKO24_015380</name>
</gene>
<reference evidence="3 4" key="1">
    <citation type="journal article" date="2019" name="Antonie Van Leeuwenhoek">
        <title>Description of 'Ca. Methylobacter oryzae' KRF1, a novel species from the environmentally important Methylobacter clade 2.</title>
        <authorList>
            <person name="Khatri K."/>
            <person name="Mohite J.A."/>
            <person name="Pandit P.S."/>
            <person name="Bahulikar R."/>
            <person name="Rahalkar M.C."/>
        </authorList>
    </citation>
    <scope>NUCLEOTIDE SEQUENCE [LARGE SCALE GENOMIC DNA]</scope>
    <source>
        <strain evidence="3 4">KRF1</strain>
    </source>
</reference>
<dbReference type="Proteomes" id="UP000733744">
    <property type="component" value="Unassembled WGS sequence"/>
</dbReference>
<evidence type="ECO:0000313" key="4">
    <source>
        <dbReference type="Proteomes" id="UP000733744"/>
    </source>
</evidence>
<dbReference type="PANTHER" id="PTHR12526">
    <property type="entry name" value="GLYCOSYLTRANSFERASE"/>
    <property type="match status" value="1"/>
</dbReference>
<dbReference type="RefSeq" id="WP_127028272.1">
    <property type="nucleotide sequence ID" value="NZ_RYFG02000108.1"/>
</dbReference>
<protein>
    <submittedName>
        <fullName evidence="3">Glycosyltransferase family 4 protein</fullName>
    </submittedName>
</protein>
<dbReference type="SUPFAM" id="SSF53756">
    <property type="entry name" value="UDP-Glycosyltransferase/glycogen phosphorylase"/>
    <property type="match status" value="1"/>
</dbReference>
<dbReference type="EMBL" id="RYFG02000108">
    <property type="protein sequence ID" value="TRW92208.1"/>
    <property type="molecule type" value="Genomic_DNA"/>
</dbReference>
<accession>A0ABY3C8Q9</accession>
<feature type="domain" description="Glycosyl transferase family 1" evidence="1">
    <location>
        <begin position="208"/>
        <end position="368"/>
    </location>
</feature>
<dbReference type="Gene3D" id="3.40.50.2000">
    <property type="entry name" value="Glycogen Phosphorylase B"/>
    <property type="match status" value="2"/>
</dbReference>
<dbReference type="CDD" id="cd03801">
    <property type="entry name" value="GT4_PimA-like"/>
    <property type="match status" value="1"/>
</dbReference>